<organism evidence="2 3">
    <name type="scientific">Blepharisma stoltei</name>
    <dbReference type="NCBI Taxonomy" id="1481888"/>
    <lineage>
        <taxon>Eukaryota</taxon>
        <taxon>Sar</taxon>
        <taxon>Alveolata</taxon>
        <taxon>Ciliophora</taxon>
        <taxon>Postciliodesmatophora</taxon>
        <taxon>Heterotrichea</taxon>
        <taxon>Heterotrichida</taxon>
        <taxon>Blepharismidae</taxon>
        <taxon>Blepharisma</taxon>
    </lineage>
</organism>
<reference evidence="2" key="1">
    <citation type="submission" date="2021-09" db="EMBL/GenBank/DDBJ databases">
        <authorList>
            <consortium name="AG Swart"/>
            <person name="Singh M."/>
            <person name="Singh A."/>
            <person name="Seah K."/>
            <person name="Emmerich C."/>
        </authorList>
    </citation>
    <scope>NUCLEOTIDE SEQUENCE</scope>
    <source>
        <strain evidence="2">ATCC30299</strain>
    </source>
</reference>
<accession>A0AAU9KEF7</accession>
<sequence>MDDRVQRKSSESSFTSNKEDIISESDLPSILLSCETLAYQHIEDRNYAAALVSLKRSEEIMEAVATQGGSTDPDQIITTIHNMALCYQQLGDWKKCSMYLDACIYNAGTFGIMKSKKSPEEDQIRRQKYICKIHLQYCGILSRTGNHMEALKQARMAHQYSWAALESTVASWKKQINKMKNKRKPTQENDQKSLILKRAANTLAAIENYLRKGALPSGNELRSALGVRGHPEWVYHFNIAEIMIMNPTKTEDFKNGMGIQAEFTKDYILYKISLLAISQFCMGTEMKYSSQRKPGENLCQNAIKLMRGFFPEECPLIQHFLETEMHIISGELQEIPENPKRKKSRRTNSDLSFLVPRETRNSVSFISRPSSKRPASRPKSALGSLSPERRSLERHSSQSNRSLEKLQRKRSLKTSQIPQSQSRVHVD</sequence>
<feature type="compositionally biased region" description="Basic and acidic residues" evidence="1">
    <location>
        <begin position="387"/>
        <end position="406"/>
    </location>
</feature>
<evidence type="ECO:0000256" key="1">
    <source>
        <dbReference type="SAM" id="MobiDB-lite"/>
    </source>
</evidence>
<dbReference type="SUPFAM" id="SSF48452">
    <property type="entry name" value="TPR-like"/>
    <property type="match status" value="1"/>
</dbReference>
<evidence type="ECO:0000313" key="3">
    <source>
        <dbReference type="Proteomes" id="UP001162131"/>
    </source>
</evidence>
<comment type="caution">
    <text evidence="2">The sequence shown here is derived from an EMBL/GenBank/DDBJ whole genome shotgun (WGS) entry which is preliminary data.</text>
</comment>
<feature type="region of interest" description="Disordered" evidence="1">
    <location>
        <begin position="332"/>
        <end position="427"/>
    </location>
</feature>
<dbReference type="EMBL" id="CAJZBQ010000062">
    <property type="protein sequence ID" value="CAG9335269.1"/>
    <property type="molecule type" value="Genomic_DNA"/>
</dbReference>
<dbReference type="AlphaFoldDB" id="A0AAU9KEF7"/>
<gene>
    <name evidence="2" type="ORF">BSTOLATCC_MIC63746</name>
</gene>
<proteinExistence type="predicted"/>
<feature type="compositionally biased region" description="Polar residues" evidence="1">
    <location>
        <begin position="413"/>
        <end position="427"/>
    </location>
</feature>
<protein>
    <submittedName>
        <fullName evidence="2">Uncharacterized protein</fullName>
    </submittedName>
</protein>
<evidence type="ECO:0000313" key="2">
    <source>
        <dbReference type="EMBL" id="CAG9335269.1"/>
    </source>
</evidence>
<dbReference type="Proteomes" id="UP001162131">
    <property type="component" value="Unassembled WGS sequence"/>
</dbReference>
<keyword evidence="3" id="KW-1185">Reference proteome</keyword>
<dbReference type="InterPro" id="IPR011990">
    <property type="entry name" value="TPR-like_helical_dom_sf"/>
</dbReference>
<dbReference type="Gene3D" id="1.25.40.10">
    <property type="entry name" value="Tetratricopeptide repeat domain"/>
    <property type="match status" value="1"/>
</dbReference>
<name>A0AAU9KEF7_9CILI</name>